<dbReference type="SFLD" id="SFLDG01383">
    <property type="entry name" value="cyclic_pyranopterin_phosphate"/>
    <property type="match status" value="1"/>
</dbReference>
<feature type="binding site" evidence="12">
    <location>
        <position position="288"/>
    </location>
    <ligand>
        <name>[4Fe-4S] cluster</name>
        <dbReference type="ChEBI" id="CHEBI:49883"/>
        <label>2</label>
        <note>4Fe-4S-substrate</note>
    </ligand>
</feature>
<dbReference type="Proteomes" id="UP000316426">
    <property type="component" value="Chromosome"/>
</dbReference>
<keyword evidence="6 12" id="KW-0408">Iron</keyword>
<dbReference type="CDD" id="cd01335">
    <property type="entry name" value="Radical_SAM"/>
    <property type="match status" value="1"/>
</dbReference>
<dbReference type="GO" id="GO:0006777">
    <property type="term" value="P:Mo-molybdopterin cofactor biosynthetic process"/>
    <property type="evidence" value="ECO:0007669"/>
    <property type="project" value="UniProtKB-UniRule"/>
</dbReference>
<keyword evidence="3 12" id="KW-0949">S-adenosyl-L-methionine</keyword>
<dbReference type="PANTHER" id="PTHR22960:SF0">
    <property type="entry name" value="MOLYBDENUM COFACTOR BIOSYNTHESIS PROTEIN 1"/>
    <property type="match status" value="1"/>
</dbReference>
<dbReference type="GO" id="GO:0005525">
    <property type="term" value="F:GTP binding"/>
    <property type="evidence" value="ECO:0007669"/>
    <property type="project" value="UniProtKB-UniRule"/>
</dbReference>
<dbReference type="SMART" id="SM00729">
    <property type="entry name" value="Elp3"/>
    <property type="match status" value="1"/>
</dbReference>
<keyword evidence="15" id="KW-1185">Reference proteome</keyword>
<name>A0A518KAE1_9BACT</name>
<feature type="binding site" evidence="12">
    <location>
        <position position="173"/>
    </location>
    <ligand>
        <name>GTP</name>
        <dbReference type="ChEBI" id="CHEBI:37565"/>
    </ligand>
</feature>
<dbReference type="InterPro" id="IPR013785">
    <property type="entry name" value="Aldolase_TIM"/>
</dbReference>
<dbReference type="InterPro" id="IPR010505">
    <property type="entry name" value="MoaA_twitch"/>
</dbReference>
<gene>
    <name evidence="14" type="primary">moaA_1</name>
    <name evidence="12" type="synonym">moaA</name>
    <name evidence="14" type="ORF">Spa11_29750</name>
</gene>
<feature type="domain" description="Radical SAM core" evidence="13">
    <location>
        <begin position="22"/>
        <end position="237"/>
    </location>
</feature>
<evidence type="ECO:0000256" key="7">
    <source>
        <dbReference type="ARBA" id="ARBA00023014"/>
    </source>
</evidence>
<comment type="function">
    <text evidence="12">Catalyzes the cyclization of GTP to (8S)-3',8-cyclo-7,8-dihydroguanosine 5'-triphosphate.</text>
</comment>
<dbReference type="SFLD" id="SFLDG01067">
    <property type="entry name" value="SPASM/twitch_domain_containing"/>
    <property type="match status" value="1"/>
</dbReference>
<evidence type="ECO:0000256" key="1">
    <source>
        <dbReference type="ARBA" id="ARBA00012167"/>
    </source>
</evidence>
<dbReference type="Gene3D" id="3.20.20.70">
    <property type="entry name" value="Aldolase class I"/>
    <property type="match status" value="1"/>
</dbReference>
<evidence type="ECO:0000256" key="4">
    <source>
        <dbReference type="ARBA" id="ARBA00022723"/>
    </source>
</evidence>
<dbReference type="InterPro" id="IPR006638">
    <property type="entry name" value="Elp3/MiaA/NifB-like_rSAM"/>
</dbReference>
<organism evidence="14 15">
    <name type="scientific">Botrimarina mediterranea</name>
    <dbReference type="NCBI Taxonomy" id="2528022"/>
    <lineage>
        <taxon>Bacteria</taxon>
        <taxon>Pseudomonadati</taxon>
        <taxon>Planctomycetota</taxon>
        <taxon>Planctomycetia</taxon>
        <taxon>Pirellulales</taxon>
        <taxon>Lacipirellulaceae</taxon>
        <taxon>Botrimarina</taxon>
    </lineage>
</organism>
<dbReference type="PROSITE" id="PS01305">
    <property type="entry name" value="MOAA_NIFB_PQQE"/>
    <property type="match status" value="1"/>
</dbReference>
<evidence type="ECO:0000256" key="6">
    <source>
        <dbReference type="ARBA" id="ARBA00023004"/>
    </source>
</evidence>
<keyword evidence="9 12" id="KW-0501">Molybdenum cofactor biosynthesis</keyword>
<reference evidence="14 15" key="1">
    <citation type="submission" date="2019-02" db="EMBL/GenBank/DDBJ databases">
        <title>Deep-cultivation of Planctomycetes and their phenomic and genomic characterization uncovers novel biology.</title>
        <authorList>
            <person name="Wiegand S."/>
            <person name="Jogler M."/>
            <person name="Boedeker C."/>
            <person name="Pinto D."/>
            <person name="Vollmers J."/>
            <person name="Rivas-Marin E."/>
            <person name="Kohn T."/>
            <person name="Peeters S.H."/>
            <person name="Heuer A."/>
            <person name="Rast P."/>
            <person name="Oberbeckmann S."/>
            <person name="Bunk B."/>
            <person name="Jeske O."/>
            <person name="Meyerdierks A."/>
            <person name="Storesund J.E."/>
            <person name="Kallscheuer N."/>
            <person name="Luecker S."/>
            <person name="Lage O.M."/>
            <person name="Pohl T."/>
            <person name="Merkel B.J."/>
            <person name="Hornburger P."/>
            <person name="Mueller R.-W."/>
            <person name="Bruemmer F."/>
            <person name="Labrenz M."/>
            <person name="Spormann A.M."/>
            <person name="Op den Camp H."/>
            <person name="Overmann J."/>
            <person name="Amann R."/>
            <person name="Jetten M.S.M."/>
            <person name="Mascher T."/>
            <person name="Medema M.H."/>
            <person name="Devos D.P."/>
            <person name="Kaster A.-K."/>
            <person name="Ovreas L."/>
            <person name="Rohde M."/>
            <person name="Galperin M.Y."/>
            <person name="Jogler C."/>
        </authorList>
    </citation>
    <scope>NUCLEOTIDE SEQUENCE [LARGE SCALE GENOMIC DNA]</scope>
    <source>
        <strain evidence="14 15">Spa11</strain>
    </source>
</reference>
<comment type="pathway">
    <text evidence="12">Cofactor biosynthesis; molybdopterin biosynthesis.</text>
</comment>
<keyword evidence="4 12" id="KW-0479">Metal-binding</keyword>
<keyword evidence="2 12" id="KW-0004">4Fe-4S</keyword>
<feature type="binding site" evidence="12">
    <location>
        <position position="274"/>
    </location>
    <ligand>
        <name>[4Fe-4S] cluster</name>
        <dbReference type="ChEBI" id="CHEBI:49883"/>
        <label>2</label>
        <note>4Fe-4S-substrate</note>
    </ligand>
</feature>
<dbReference type="UniPathway" id="UPA00344"/>
<dbReference type="EMBL" id="CP036349">
    <property type="protein sequence ID" value="QDV74767.1"/>
    <property type="molecule type" value="Genomic_DNA"/>
</dbReference>
<comment type="subunit">
    <text evidence="12">Monomer and homodimer.</text>
</comment>
<comment type="catalytic activity">
    <reaction evidence="11 12">
        <text>GTP + AH2 + S-adenosyl-L-methionine = (8S)-3',8-cyclo-7,8-dihydroguanosine 5'-triphosphate + 5'-deoxyadenosine + L-methionine + A + H(+)</text>
        <dbReference type="Rhea" id="RHEA:49576"/>
        <dbReference type="ChEBI" id="CHEBI:13193"/>
        <dbReference type="ChEBI" id="CHEBI:15378"/>
        <dbReference type="ChEBI" id="CHEBI:17319"/>
        <dbReference type="ChEBI" id="CHEBI:17499"/>
        <dbReference type="ChEBI" id="CHEBI:37565"/>
        <dbReference type="ChEBI" id="CHEBI:57844"/>
        <dbReference type="ChEBI" id="CHEBI:59789"/>
        <dbReference type="ChEBI" id="CHEBI:131766"/>
        <dbReference type="EC" id="4.1.99.22"/>
    </reaction>
</comment>
<keyword evidence="8 12" id="KW-0342">GTP-binding</keyword>
<keyword evidence="10 12" id="KW-0456">Lyase</keyword>
<dbReference type="Pfam" id="PF04055">
    <property type="entry name" value="Radical_SAM"/>
    <property type="match status" value="1"/>
</dbReference>
<dbReference type="GO" id="GO:1904047">
    <property type="term" value="F:S-adenosyl-L-methionine binding"/>
    <property type="evidence" value="ECO:0007669"/>
    <property type="project" value="UniProtKB-UniRule"/>
</dbReference>
<feature type="binding site" evidence="12">
    <location>
        <position position="112"/>
    </location>
    <ligand>
        <name>GTP</name>
        <dbReference type="ChEBI" id="CHEBI:37565"/>
    </ligand>
</feature>
<dbReference type="GO" id="GO:0051539">
    <property type="term" value="F:4 iron, 4 sulfur cluster binding"/>
    <property type="evidence" value="ECO:0007669"/>
    <property type="project" value="UniProtKB-UniRule"/>
</dbReference>
<evidence type="ECO:0000313" key="15">
    <source>
        <dbReference type="Proteomes" id="UP000316426"/>
    </source>
</evidence>
<proteinExistence type="inferred from homology"/>
<feature type="binding site" evidence="12">
    <location>
        <position position="38"/>
    </location>
    <ligand>
        <name>[4Fe-4S] cluster</name>
        <dbReference type="ChEBI" id="CHEBI:49883"/>
        <label>1</label>
        <note>4Fe-4S-S-AdoMet</note>
    </ligand>
</feature>
<evidence type="ECO:0000256" key="9">
    <source>
        <dbReference type="ARBA" id="ARBA00023150"/>
    </source>
</evidence>
<dbReference type="KEGG" id="bmei:Spa11_29750"/>
<feature type="binding site" evidence="12">
    <location>
        <position position="42"/>
    </location>
    <ligand>
        <name>[4Fe-4S] cluster</name>
        <dbReference type="ChEBI" id="CHEBI:49883"/>
        <label>1</label>
        <note>4Fe-4S-S-AdoMet</note>
    </ligand>
</feature>
<dbReference type="EC" id="4.1.99.22" evidence="1 12"/>
<evidence type="ECO:0000256" key="12">
    <source>
        <dbReference type="HAMAP-Rule" id="MF_01225"/>
    </source>
</evidence>
<evidence type="ECO:0000256" key="2">
    <source>
        <dbReference type="ARBA" id="ARBA00022485"/>
    </source>
</evidence>
<feature type="binding site" evidence="12">
    <location>
        <position position="207"/>
    </location>
    <ligand>
        <name>S-adenosyl-L-methionine</name>
        <dbReference type="ChEBI" id="CHEBI:59789"/>
    </ligand>
</feature>
<dbReference type="PANTHER" id="PTHR22960">
    <property type="entry name" value="MOLYBDOPTERIN COFACTOR SYNTHESIS PROTEIN A"/>
    <property type="match status" value="1"/>
</dbReference>
<feature type="binding site" evidence="12">
    <location>
        <position position="271"/>
    </location>
    <ligand>
        <name>[4Fe-4S] cluster</name>
        <dbReference type="ChEBI" id="CHEBI:49883"/>
        <label>2</label>
        <note>4Fe-4S-substrate</note>
    </ligand>
</feature>
<accession>A0A518KAE1</accession>
<comment type="cofactor">
    <cofactor evidence="12">
        <name>[4Fe-4S] cluster</name>
        <dbReference type="ChEBI" id="CHEBI:49883"/>
    </cofactor>
    <text evidence="12">Binds 2 [4Fe-4S] clusters. Binds 1 [4Fe-4S] cluster coordinated with 3 cysteines and an exchangeable S-adenosyl-L-methionine and 1 [4Fe-4S] cluster coordinated with 3 cysteines and the GTP-derived substrate.</text>
</comment>
<keyword evidence="7 12" id="KW-0411">Iron-sulfur</keyword>
<evidence type="ECO:0000256" key="10">
    <source>
        <dbReference type="ARBA" id="ARBA00023239"/>
    </source>
</evidence>
<feature type="binding site" evidence="12">
    <location>
        <position position="31"/>
    </location>
    <ligand>
        <name>GTP</name>
        <dbReference type="ChEBI" id="CHEBI:37565"/>
    </ligand>
</feature>
<dbReference type="HAMAP" id="MF_01225_B">
    <property type="entry name" value="MoaA_B"/>
    <property type="match status" value="1"/>
</dbReference>
<evidence type="ECO:0000256" key="11">
    <source>
        <dbReference type="ARBA" id="ARBA00048697"/>
    </source>
</evidence>
<evidence type="ECO:0000313" key="14">
    <source>
        <dbReference type="EMBL" id="QDV74767.1"/>
    </source>
</evidence>
<feature type="binding site" evidence="12">
    <location>
        <begin position="276"/>
        <end position="278"/>
    </location>
    <ligand>
        <name>GTP</name>
        <dbReference type="ChEBI" id="CHEBI:37565"/>
    </ligand>
</feature>
<dbReference type="SUPFAM" id="SSF102114">
    <property type="entry name" value="Radical SAM enzymes"/>
    <property type="match status" value="1"/>
</dbReference>
<dbReference type="InterPro" id="IPR013483">
    <property type="entry name" value="MoaA"/>
</dbReference>
<keyword evidence="5 12" id="KW-0547">Nucleotide-binding</keyword>
<sequence length="348" mass="38197">MALQTPAPAGQALAIALPLLDRFGRRHTKLRVSVTDRCNLRCRYCMPAEGIPVAPRDELLTFEEIERVVRIAASVGVTQVRLTGGEPLVRKGLEVLVAKLARLPGVEDLALSTNAVLLDEHAESLRAAGLKRVNISLDALDPTVFKELTRRDDYQRVVAGIAAARRVGFDPIKVNVVSLRGVTESEVVPFGCFARDTGLEVRFIEYMPLDASSAWERGRVLFAADIRRALEESIQPLVPVTEPTGSPATEYTFADGVGRIGFIPTVSQPFCASCDRFRLTADGKLRSCLFSLDEVDLREPLRSGASDEVIEERVEELIRQAIRDKGPGHEINTDHFVQPLRTMSSIGG</sequence>
<feature type="binding site" evidence="12">
    <location>
        <position position="81"/>
    </location>
    <ligand>
        <name>GTP</name>
        <dbReference type="ChEBI" id="CHEBI:37565"/>
    </ligand>
</feature>
<evidence type="ECO:0000256" key="8">
    <source>
        <dbReference type="ARBA" id="ARBA00023134"/>
    </source>
</evidence>
<dbReference type="InterPro" id="IPR040064">
    <property type="entry name" value="MoaA-like"/>
</dbReference>
<dbReference type="InterPro" id="IPR007197">
    <property type="entry name" value="rSAM"/>
</dbReference>
<dbReference type="GO" id="GO:0046872">
    <property type="term" value="F:metal ion binding"/>
    <property type="evidence" value="ECO:0007669"/>
    <property type="project" value="UniProtKB-KW"/>
</dbReference>
<dbReference type="InterPro" id="IPR050105">
    <property type="entry name" value="MoCo_biosynth_MoaA/MoaC"/>
</dbReference>
<evidence type="ECO:0000256" key="5">
    <source>
        <dbReference type="ARBA" id="ARBA00022741"/>
    </source>
</evidence>
<dbReference type="CDD" id="cd21117">
    <property type="entry name" value="Twitch_MoaA"/>
    <property type="match status" value="1"/>
</dbReference>
<dbReference type="GO" id="GO:0061798">
    <property type="term" value="F:GTP 3',8'-cyclase activity"/>
    <property type="evidence" value="ECO:0007669"/>
    <property type="project" value="UniProtKB-UniRule"/>
</dbReference>
<dbReference type="SFLD" id="SFLDG01386">
    <property type="entry name" value="main_SPASM_domain-containing"/>
    <property type="match status" value="1"/>
</dbReference>
<dbReference type="InterPro" id="IPR000385">
    <property type="entry name" value="MoaA_NifB_PqqE_Fe-S-bd_CS"/>
</dbReference>
<comment type="similarity">
    <text evidence="12">Belongs to the radical SAM superfamily. MoaA family.</text>
</comment>
<feature type="binding site" evidence="12">
    <location>
        <position position="85"/>
    </location>
    <ligand>
        <name>S-adenosyl-L-methionine</name>
        <dbReference type="ChEBI" id="CHEBI:59789"/>
    </ligand>
</feature>
<dbReference type="NCBIfam" id="TIGR02666">
    <property type="entry name" value="moaA"/>
    <property type="match status" value="1"/>
</dbReference>
<evidence type="ECO:0000259" key="13">
    <source>
        <dbReference type="PROSITE" id="PS51918"/>
    </source>
</evidence>
<protein>
    <recommendedName>
        <fullName evidence="1 12">GTP 3',8-cyclase</fullName>
        <ecNumber evidence="1 12">4.1.99.22</ecNumber>
    </recommendedName>
    <alternativeName>
        <fullName evidence="12">Molybdenum cofactor biosynthesis protein A</fullName>
    </alternativeName>
</protein>
<evidence type="ECO:0000256" key="3">
    <source>
        <dbReference type="ARBA" id="ARBA00022691"/>
    </source>
</evidence>
<dbReference type="PROSITE" id="PS51918">
    <property type="entry name" value="RADICAL_SAM"/>
    <property type="match status" value="1"/>
</dbReference>
<feature type="binding site" evidence="12">
    <location>
        <position position="136"/>
    </location>
    <ligand>
        <name>S-adenosyl-L-methionine</name>
        <dbReference type="ChEBI" id="CHEBI:59789"/>
    </ligand>
</feature>
<dbReference type="InterPro" id="IPR058240">
    <property type="entry name" value="rSAM_sf"/>
</dbReference>
<feature type="binding site" evidence="12">
    <location>
        <position position="44"/>
    </location>
    <ligand>
        <name>S-adenosyl-L-methionine</name>
        <dbReference type="ChEBI" id="CHEBI:59789"/>
    </ligand>
</feature>
<dbReference type="SFLD" id="SFLDS00029">
    <property type="entry name" value="Radical_SAM"/>
    <property type="match status" value="1"/>
</dbReference>
<dbReference type="GO" id="GO:0061799">
    <property type="term" value="F:cyclic pyranopterin monophosphate synthase activity"/>
    <property type="evidence" value="ECO:0007669"/>
    <property type="project" value="TreeGrafter"/>
</dbReference>
<feature type="binding site" evidence="12">
    <location>
        <position position="45"/>
    </location>
    <ligand>
        <name>[4Fe-4S] cluster</name>
        <dbReference type="ChEBI" id="CHEBI:49883"/>
        <label>1</label>
        <note>4Fe-4S-S-AdoMet</note>
    </ligand>
</feature>
<dbReference type="AlphaFoldDB" id="A0A518KAE1"/>
<dbReference type="Pfam" id="PF06463">
    <property type="entry name" value="Mob_synth_C"/>
    <property type="match status" value="1"/>
</dbReference>